<sequence length="47" mass="4974">AVRYVTVAGTECPCGGTHVKSSAEIGGVEAYSVKTKKGMTKVYYKMS</sequence>
<keyword evidence="3" id="KW-1185">Reference proteome</keyword>
<name>A0A0L0F4D7_9EUKA</name>
<evidence type="ECO:0000313" key="2">
    <source>
        <dbReference type="EMBL" id="KNC71565.1"/>
    </source>
</evidence>
<reference evidence="2 3" key="1">
    <citation type="submission" date="2011-02" db="EMBL/GenBank/DDBJ databases">
        <title>The Genome Sequence of Sphaeroforma arctica JP610.</title>
        <authorList>
            <consortium name="The Broad Institute Genome Sequencing Platform"/>
            <person name="Russ C."/>
            <person name="Cuomo C."/>
            <person name="Young S.K."/>
            <person name="Zeng Q."/>
            <person name="Gargeya S."/>
            <person name="Alvarado L."/>
            <person name="Berlin A."/>
            <person name="Chapman S.B."/>
            <person name="Chen Z."/>
            <person name="Freedman E."/>
            <person name="Gellesch M."/>
            <person name="Goldberg J."/>
            <person name="Griggs A."/>
            <person name="Gujja S."/>
            <person name="Heilman E."/>
            <person name="Heiman D."/>
            <person name="Howarth C."/>
            <person name="Mehta T."/>
            <person name="Neiman D."/>
            <person name="Pearson M."/>
            <person name="Roberts A."/>
            <person name="Saif S."/>
            <person name="Shea T."/>
            <person name="Shenoy N."/>
            <person name="Sisk P."/>
            <person name="Stolte C."/>
            <person name="Sykes S."/>
            <person name="White J."/>
            <person name="Yandava C."/>
            <person name="Burger G."/>
            <person name="Gray M.W."/>
            <person name="Holland P.W.H."/>
            <person name="King N."/>
            <person name="Lang F.B.F."/>
            <person name="Roger A.J."/>
            <person name="Ruiz-Trillo I."/>
            <person name="Haas B."/>
            <person name="Nusbaum C."/>
            <person name="Birren B."/>
        </authorList>
    </citation>
    <scope>NUCLEOTIDE SEQUENCE [LARGE SCALE GENOMIC DNA]</scope>
    <source>
        <strain evidence="2 3">JP610</strain>
    </source>
</reference>
<protein>
    <recommendedName>
        <fullName evidence="1">Threonyl/alanyl tRNA synthetase SAD domain-containing protein</fullName>
    </recommendedName>
</protein>
<dbReference type="InterPro" id="IPR012947">
    <property type="entry name" value="tRNA_SAD"/>
</dbReference>
<dbReference type="Gene3D" id="3.30.980.10">
    <property type="entry name" value="Threonyl-trna Synthetase, Chain A, domain 2"/>
    <property type="match status" value="1"/>
</dbReference>
<dbReference type="GO" id="GO:0043039">
    <property type="term" value="P:tRNA aminoacylation"/>
    <property type="evidence" value="ECO:0007669"/>
    <property type="project" value="InterPro"/>
</dbReference>
<accession>A0A0L0F4D7</accession>
<evidence type="ECO:0000313" key="3">
    <source>
        <dbReference type="Proteomes" id="UP000054560"/>
    </source>
</evidence>
<dbReference type="InterPro" id="IPR018163">
    <property type="entry name" value="Thr/Ala-tRNA-synth_IIc_edit"/>
</dbReference>
<dbReference type="SMART" id="SM00863">
    <property type="entry name" value="tRNA_SAD"/>
    <property type="match status" value="1"/>
</dbReference>
<organism evidence="2 3">
    <name type="scientific">Sphaeroforma arctica JP610</name>
    <dbReference type="NCBI Taxonomy" id="667725"/>
    <lineage>
        <taxon>Eukaryota</taxon>
        <taxon>Ichthyosporea</taxon>
        <taxon>Ichthyophonida</taxon>
        <taxon>Sphaeroforma</taxon>
    </lineage>
</organism>
<dbReference type="GO" id="GO:0004812">
    <property type="term" value="F:aminoacyl-tRNA ligase activity"/>
    <property type="evidence" value="ECO:0007669"/>
    <property type="project" value="InterPro"/>
</dbReference>
<feature type="domain" description="Threonyl/alanyl tRNA synthetase SAD" evidence="1">
    <location>
        <begin position="2"/>
        <end position="43"/>
    </location>
</feature>
<gene>
    <name evidence="2" type="ORF">SARC_15895</name>
</gene>
<evidence type="ECO:0000259" key="1">
    <source>
        <dbReference type="SMART" id="SM00863"/>
    </source>
</evidence>
<dbReference type="Proteomes" id="UP000054560">
    <property type="component" value="Unassembled WGS sequence"/>
</dbReference>
<dbReference type="RefSeq" id="XP_014145467.1">
    <property type="nucleotide sequence ID" value="XM_014289992.1"/>
</dbReference>
<dbReference type="OrthoDB" id="288942at2759"/>
<dbReference type="Pfam" id="PF07973">
    <property type="entry name" value="tRNA_SAD"/>
    <property type="match status" value="1"/>
</dbReference>
<feature type="non-terminal residue" evidence="2">
    <location>
        <position position="1"/>
    </location>
</feature>
<dbReference type="SUPFAM" id="SSF55186">
    <property type="entry name" value="ThrRS/AlaRS common domain"/>
    <property type="match status" value="1"/>
</dbReference>
<proteinExistence type="predicted"/>
<dbReference type="AlphaFoldDB" id="A0A0L0F4D7"/>
<dbReference type="GO" id="GO:0005524">
    <property type="term" value="F:ATP binding"/>
    <property type="evidence" value="ECO:0007669"/>
    <property type="project" value="InterPro"/>
</dbReference>
<dbReference type="GeneID" id="25916399"/>
<dbReference type="EMBL" id="KQ248537">
    <property type="protein sequence ID" value="KNC71565.1"/>
    <property type="molecule type" value="Genomic_DNA"/>
</dbReference>